<sequence length="142" mass="15700">MTGMTPLFSAGEDESRVSREASSLTSTGRWALTGDRKGLERKFHFKTFKAAWDFMNMVATECKVQKHHPEWTNIYNKTQIRWTTHNPSGLSSKDIHMAKFCDAAAAKLGELPSSDATSLGSKEATPLEAGDCCKPKDNNTQS</sequence>
<evidence type="ECO:0000313" key="7">
    <source>
        <dbReference type="EMBL" id="KAK5128160.1"/>
    </source>
</evidence>
<evidence type="ECO:0000313" key="8">
    <source>
        <dbReference type="Proteomes" id="UP001357485"/>
    </source>
</evidence>
<dbReference type="PANTHER" id="PTHR12599:SF0">
    <property type="entry name" value="PTERIN-4-ALPHA-CARBINOLAMINE DEHYDRATASE"/>
    <property type="match status" value="1"/>
</dbReference>
<evidence type="ECO:0000256" key="1">
    <source>
        <dbReference type="ARBA" id="ARBA00001554"/>
    </source>
</evidence>
<dbReference type="EC" id="4.2.1.96" evidence="3"/>
<dbReference type="InterPro" id="IPR001533">
    <property type="entry name" value="Pterin_deHydtase"/>
</dbReference>
<gene>
    <name evidence="7" type="ORF">LTR16_002635</name>
</gene>
<dbReference type="SUPFAM" id="SSF55248">
    <property type="entry name" value="PCD-like"/>
    <property type="match status" value="1"/>
</dbReference>
<keyword evidence="8" id="KW-1185">Reference proteome</keyword>
<name>A0ABR0KTC2_9PEZI</name>
<organism evidence="7 8">
    <name type="scientific">Cryomyces antarcticus</name>
    <dbReference type="NCBI Taxonomy" id="329879"/>
    <lineage>
        <taxon>Eukaryota</taxon>
        <taxon>Fungi</taxon>
        <taxon>Dikarya</taxon>
        <taxon>Ascomycota</taxon>
        <taxon>Pezizomycotina</taxon>
        <taxon>Dothideomycetes</taxon>
        <taxon>Dothideomycetes incertae sedis</taxon>
        <taxon>Cryomyces</taxon>
    </lineage>
</organism>
<dbReference type="Gene3D" id="3.30.1360.20">
    <property type="entry name" value="Transcriptional coactivator/pterin dehydratase"/>
    <property type="match status" value="1"/>
</dbReference>
<comment type="catalytic activity">
    <reaction evidence="1">
        <text>(4aS,6R)-4a-hydroxy-L-erythro-5,6,7,8-tetrahydrobiopterin = (6R)-L-erythro-6,7-dihydrobiopterin + H2O</text>
        <dbReference type="Rhea" id="RHEA:11920"/>
        <dbReference type="ChEBI" id="CHEBI:15377"/>
        <dbReference type="ChEBI" id="CHEBI:15642"/>
        <dbReference type="ChEBI" id="CHEBI:43120"/>
        <dbReference type="EC" id="4.2.1.96"/>
    </reaction>
</comment>
<comment type="similarity">
    <text evidence="2">Belongs to the pterin-4-alpha-carbinolamine dehydratase family.</text>
</comment>
<protein>
    <recommendedName>
        <fullName evidence="3">4a-hydroxytetrahydrobiopterin dehydratase</fullName>
        <ecNumber evidence="3">4.2.1.96</ecNumber>
    </recommendedName>
    <alternativeName>
        <fullName evidence="5">4-alpha-hydroxy-tetrahydropterin dehydratase</fullName>
    </alternativeName>
</protein>
<evidence type="ECO:0000256" key="6">
    <source>
        <dbReference type="SAM" id="MobiDB-lite"/>
    </source>
</evidence>
<dbReference type="InterPro" id="IPR036428">
    <property type="entry name" value="PCD_sf"/>
</dbReference>
<dbReference type="Pfam" id="PF01329">
    <property type="entry name" value="Pterin_4a"/>
    <property type="match status" value="1"/>
</dbReference>
<evidence type="ECO:0000256" key="2">
    <source>
        <dbReference type="ARBA" id="ARBA00006472"/>
    </source>
</evidence>
<dbReference type="PANTHER" id="PTHR12599">
    <property type="entry name" value="PTERIN-4-ALPHA-CARBINOLAMINE DEHYDRATASE"/>
    <property type="match status" value="1"/>
</dbReference>
<feature type="compositionally biased region" description="Basic and acidic residues" evidence="6">
    <location>
        <begin position="131"/>
        <end position="142"/>
    </location>
</feature>
<keyword evidence="4" id="KW-0456">Lyase</keyword>
<evidence type="ECO:0000256" key="5">
    <source>
        <dbReference type="ARBA" id="ARBA00030497"/>
    </source>
</evidence>
<dbReference type="EMBL" id="JAVRRA010024836">
    <property type="protein sequence ID" value="KAK5128160.1"/>
    <property type="molecule type" value="Genomic_DNA"/>
</dbReference>
<accession>A0ABR0KTC2</accession>
<proteinExistence type="inferred from homology"/>
<reference evidence="7 8" key="1">
    <citation type="submission" date="2023-08" db="EMBL/GenBank/DDBJ databases">
        <title>Black Yeasts Isolated from many extreme environments.</title>
        <authorList>
            <person name="Coleine C."/>
            <person name="Stajich J.E."/>
            <person name="Selbmann L."/>
        </authorList>
    </citation>
    <scope>NUCLEOTIDE SEQUENCE [LARGE SCALE GENOMIC DNA]</scope>
    <source>
        <strain evidence="7 8">CCFEE 536</strain>
    </source>
</reference>
<evidence type="ECO:0000256" key="4">
    <source>
        <dbReference type="ARBA" id="ARBA00023239"/>
    </source>
</evidence>
<comment type="caution">
    <text evidence="7">The sequence shown here is derived from an EMBL/GenBank/DDBJ whole genome shotgun (WGS) entry which is preliminary data.</text>
</comment>
<dbReference type="Proteomes" id="UP001357485">
    <property type="component" value="Unassembled WGS sequence"/>
</dbReference>
<feature type="region of interest" description="Disordered" evidence="6">
    <location>
        <begin position="1"/>
        <end position="22"/>
    </location>
</feature>
<feature type="region of interest" description="Disordered" evidence="6">
    <location>
        <begin position="112"/>
        <end position="142"/>
    </location>
</feature>
<evidence type="ECO:0000256" key="3">
    <source>
        <dbReference type="ARBA" id="ARBA00013252"/>
    </source>
</evidence>